<dbReference type="InterPro" id="IPR033694">
    <property type="entry name" value="PGPEP1_Cys_AS"/>
</dbReference>
<dbReference type="Pfam" id="PF01470">
    <property type="entry name" value="Peptidase_C15"/>
    <property type="match status" value="1"/>
</dbReference>
<evidence type="ECO:0000313" key="11">
    <source>
        <dbReference type="EMBL" id="MBQ0933341.1"/>
    </source>
</evidence>
<evidence type="ECO:0000256" key="1">
    <source>
        <dbReference type="ARBA" id="ARBA00001770"/>
    </source>
</evidence>
<evidence type="ECO:0000256" key="7">
    <source>
        <dbReference type="ARBA" id="ARBA00022801"/>
    </source>
</evidence>
<comment type="subcellular location">
    <subcellularLocation>
        <location evidence="3">Cytoplasm</location>
    </subcellularLocation>
</comment>
<dbReference type="NCBIfam" id="NF009676">
    <property type="entry name" value="PRK13197.1"/>
    <property type="match status" value="1"/>
</dbReference>
<dbReference type="PIRSF" id="PIRSF015592">
    <property type="entry name" value="Prld-crbxl_pptds"/>
    <property type="match status" value="1"/>
</dbReference>
<evidence type="ECO:0000256" key="4">
    <source>
        <dbReference type="ARBA" id="ARBA00006641"/>
    </source>
</evidence>
<evidence type="ECO:0000313" key="12">
    <source>
        <dbReference type="Proteomes" id="UP000676246"/>
    </source>
</evidence>
<dbReference type="GO" id="GO:0005829">
    <property type="term" value="C:cytosol"/>
    <property type="evidence" value="ECO:0007669"/>
    <property type="project" value="InterPro"/>
</dbReference>
<accession>A0A940YH98</accession>
<gene>
    <name evidence="11" type="primary">pcp</name>
    <name evidence="11" type="ORF">KAK03_22945</name>
</gene>
<protein>
    <recommendedName>
        <fullName evidence="9">Pyroglutamyl-peptidase I</fullName>
        <ecNumber evidence="9">3.4.19.3</ecNumber>
    </recommendedName>
</protein>
<sequence>MSPPWLLLTGFEPFAGDTLNPSWELARRLDGERFGAWTVRARCLPCRFDTAPAVLGQALADEPAAVVCLGLAGSRAALSVERVAVNLVDARIPDNDGVQPTDQPVVAGAPSAYFSRLPVKAMVHAAQQTGVPAELSLSAGSFVCNQIFYTLLHALQHRPSIPAGFVHVPRLPDMPGGDGPGRPLPLDDQWRGLRAMLAAVAAGGPDRRDFGGALD</sequence>
<evidence type="ECO:0000256" key="2">
    <source>
        <dbReference type="ARBA" id="ARBA00002280"/>
    </source>
</evidence>
<feature type="active site" evidence="9">
    <location>
        <position position="81"/>
    </location>
</feature>
<keyword evidence="8" id="KW-0788">Thiol protease</keyword>
<dbReference type="EC" id="3.4.19.3" evidence="9"/>
<dbReference type="SUPFAM" id="SSF53182">
    <property type="entry name" value="Pyrrolidone carboxyl peptidase (pyroglutamate aminopeptidase)"/>
    <property type="match status" value="1"/>
</dbReference>
<evidence type="ECO:0000256" key="5">
    <source>
        <dbReference type="ARBA" id="ARBA00022490"/>
    </source>
</evidence>
<dbReference type="PANTHER" id="PTHR23402:SF1">
    <property type="entry name" value="PYROGLUTAMYL-PEPTIDASE I"/>
    <property type="match status" value="1"/>
</dbReference>
<dbReference type="InterPro" id="IPR016125">
    <property type="entry name" value="Peptidase_C15-like"/>
</dbReference>
<dbReference type="EMBL" id="JAGQDD010000027">
    <property type="protein sequence ID" value="MBQ0933341.1"/>
    <property type="molecule type" value="Genomic_DNA"/>
</dbReference>
<dbReference type="PANTHER" id="PTHR23402">
    <property type="entry name" value="PROTEASE FAMILY C15 PYROGLUTAMYL-PEPTIDASE I-RELATED"/>
    <property type="match status" value="1"/>
</dbReference>
<dbReference type="GO" id="GO:0006508">
    <property type="term" value="P:proteolysis"/>
    <property type="evidence" value="ECO:0007669"/>
    <property type="project" value="UniProtKB-KW"/>
</dbReference>
<dbReference type="AlphaFoldDB" id="A0A940YH98"/>
<evidence type="ECO:0000256" key="8">
    <source>
        <dbReference type="ARBA" id="ARBA00022807"/>
    </source>
</evidence>
<feature type="active site" evidence="10">
    <location>
        <position position="144"/>
    </location>
</feature>
<name>A0A940YH98_9BURK</name>
<dbReference type="InterPro" id="IPR036440">
    <property type="entry name" value="Peptidase_C15-like_sf"/>
</dbReference>
<keyword evidence="7 11" id="KW-0378">Hydrolase</keyword>
<dbReference type="RefSeq" id="WP_210857009.1">
    <property type="nucleotide sequence ID" value="NZ_JAGQDD010000027.1"/>
</dbReference>
<dbReference type="NCBIfam" id="TIGR00504">
    <property type="entry name" value="pyro_pdase"/>
    <property type="match status" value="1"/>
</dbReference>
<dbReference type="Proteomes" id="UP000676246">
    <property type="component" value="Unassembled WGS sequence"/>
</dbReference>
<comment type="catalytic activity">
    <reaction evidence="1 9">
        <text>Release of an N-terminal pyroglutamyl group from a polypeptide, the second amino acid generally not being Pro.</text>
        <dbReference type="EC" id="3.4.19.3"/>
    </reaction>
</comment>
<organism evidence="11 12">
    <name type="scientific">Ideonella alba</name>
    <dbReference type="NCBI Taxonomy" id="2824118"/>
    <lineage>
        <taxon>Bacteria</taxon>
        <taxon>Pseudomonadati</taxon>
        <taxon>Pseudomonadota</taxon>
        <taxon>Betaproteobacteria</taxon>
        <taxon>Burkholderiales</taxon>
        <taxon>Sphaerotilaceae</taxon>
        <taxon>Ideonella</taxon>
    </lineage>
</organism>
<dbReference type="InterPro" id="IPR033693">
    <property type="entry name" value="PGPEP1_Glu_AS"/>
</dbReference>
<evidence type="ECO:0000256" key="9">
    <source>
        <dbReference type="PROSITE-ProRule" id="PRU10076"/>
    </source>
</evidence>
<dbReference type="GO" id="GO:0016920">
    <property type="term" value="F:pyroglutamyl-peptidase activity"/>
    <property type="evidence" value="ECO:0007669"/>
    <property type="project" value="UniProtKB-EC"/>
</dbReference>
<evidence type="ECO:0000256" key="6">
    <source>
        <dbReference type="ARBA" id="ARBA00022670"/>
    </source>
</evidence>
<dbReference type="CDD" id="cd00501">
    <property type="entry name" value="Peptidase_C15"/>
    <property type="match status" value="1"/>
</dbReference>
<comment type="similarity">
    <text evidence="4">Belongs to the peptidase C15 family.</text>
</comment>
<dbReference type="PROSITE" id="PS01333">
    <property type="entry name" value="PYRASE_GLU"/>
    <property type="match status" value="1"/>
</dbReference>
<proteinExistence type="inferred from homology"/>
<comment type="caution">
    <text evidence="11">The sequence shown here is derived from an EMBL/GenBank/DDBJ whole genome shotgun (WGS) entry which is preliminary data.</text>
</comment>
<evidence type="ECO:0000256" key="3">
    <source>
        <dbReference type="ARBA" id="ARBA00004496"/>
    </source>
</evidence>
<dbReference type="InterPro" id="IPR000816">
    <property type="entry name" value="Peptidase_C15"/>
</dbReference>
<evidence type="ECO:0000256" key="10">
    <source>
        <dbReference type="PROSITE-ProRule" id="PRU10077"/>
    </source>
</evidence>
<dbReference type="InterPro" id="IPR029762">
    <property type="entry name" value="PGP-I_bact-type"/>
</dbReference>
<comment type="function">
    <text evidence="2">Removes 5-oxoproline from various penultimate amino acid residues except L-proline.</text>
</comment>
<dbReference type="Gene3D" id="3.40.630.20">
    <property type="entry name" value="Peptidase C15, pyroglutamyl peptidase I-like"/>
    <property type="match status" value="1"/>
</dbReference>
<dbReference type="PROSITE" id="PS01334">
    <property type="entry name" value="PYRASE_CYS"/>
    <property type="match status" value="1"/>
</dbReference>
<reference evidence="11 12" key="1">
    <citation type="submission" date="2021-04" db="EMBL/GenBank/DDBJ databases">
        <title>The genome sequence of Ideonella sp. 3Y2.</title>
        <authorList>
            <person name="Liu Y."/>
        </authorList>
    </citation>
    <scope>NUCLEOTIDE SEQUENCE [LARGE SCALE GENOMIC DNA]</scope>
    <source>
        <strain evidence="11 12">3Y2</strain>
    </source>
</reference>
<keyword evidence="6" id="KW-0645">Protease</keyword>
<dbReference type="PRINTS" id="PR00706">
    <property type="entry name" value="PYROGLUPTASE"/>
</dbReference>
<keyword evidence="5" id="KW-0963">Cytoplasm</keyword>
<keyword evidence="12" id="KW-1185">Reference proteome</keyword>